<gene>
    <name evidence="2" type="ORF">RRF57_010912</name>
</gene>
<protein>
    <recommendedName>
        <fullName evidence="4">FAD-binding domain-containing protein</fullName>
    </recommendedName>
</protein>
<evidence type="ECO:0000256" key="1">
    <source>
        <dbReference type="SAM" id="SignalP"/>
    </source>
</evidence>
<keyword evidence="1" id="KW-0732">Signal</keyword>
<accession>A0AAN7ULY0</accession>
<comment type="caution">
    <text evidence="2">The sequence shown here is derived from an EMBL/GenBank/DDBJ whole genome shotgun (WGS) entry which is preliminary data.</text>
</comment>
<sequence>MMRIAIIGGGLAGVSLANLLMKNPNLEIGSKRLDRTGTDIARGDVMVLSHFQTALLVIGVDGINSHSSPAGFWDCWGIFPSEKVRGSVNEEYLRCEQQHAFTADRALHLYALEAGGTMIQAIILSG</sequence>
<proteinExistence type="predicted"/>
<dbReference type="AlphaFoldDB" id="A0AAN7ULY0"/>
<organism evidence="2 3">
    <name type="scientific">Xylaria bambusicola</name>
    <dbReference type="NCBI Taxonomy" id="326684"/>
    <lineage>
        <taxon>Eukaryota</taxon>
        <taxon>Fungi</taxon>
        <taxon>Dikarya</taxon>
        <taxon>Ascomycota</taxon>
        <taxon>Pezizomycotina</taxon>
        <taxon>Sordariomycetes</taxon>
        <taxon>Xylariomycetidae</taxon>
        <taxon>Xylariales</taxon>
        <taxon>Xylariaceae</taxon>
        <taxon>Xylaria</taxon>
    </lineage>
</organism>
<evidence type="ECO:0000313" key="2">
    <source>
        <dbReference type="EMBL" id="KAK5635200.1"/>
    </source>
</evidence>
<reference evidence="2 3" key="1">
    <citation type="submission" date="2023-10" db="EMBL/GenBank/DDBJ databases">
        <title>Draft genome sequence of Xylaria bambusicola isolate GMP-LS, the root and basal stem rot pathogen of sugarcane in Indonesia.</title>
        <authorList>
            <person name="Selvaraj P."/>
            <person name="Muralishankar V."/>
            <person name="Muruganantham S."/>
            <person name="Sp S."/>
            <person name="Haryani S."/>
            <person name="Lau K.J.X."/>
            <person name="Naqvi N.I."/>
        </authorList>
    </citation>
    <scope>NUCLEOTIDE SEQUENCE [LARGE SCALE GENOMIC DNA]</scope>
    <source>
        <strain evidence="2">GMP-LS</strain>
    </source>
</reference>
<keyword evidence="3" id="KW-1185">Reference proteome</keyword>
<feature type="chain" id="PRO_5042823699" description="FAD-binding domain-containing protein" evidence="1">
    <location>
        <begin position="18"/>
        <end position="126"/>
    </location>
</feature>
<evidence type="ECO:0008006" key="4">
    <source>
        <dbReference type="Google" id="ProtNLM"/>
    </source>
</evidence>
<dbReference type="Proteomes" id="UP001305414">
    <property type="component" value="Unassembled WGS sequence"/>
</dbReference>
<feature type="signal peptide" evidence="1">
    <location>
        <begin position="1"/>
        <end position="17"/>
    </location>
</feature>
<name>A0AAN7ULY0_9PEZI</name>
<evidence type="ECO:0000313" key="3">
    <source>
        <dbReference type="Proteomes" id="UP001305414"/>
    </source>
</evidence>
<dbReference type="EMBL" id="JAWHQM010000050">
    <property type="protein sequence ID" value="KAK5635200.1"/>
    <property type="molecule type" value="Genomic_DNA"/>
</dbReference>